<feature type="domain" description="Fibronectin type-III" evidence="2">
    <location>
        <begin position="38"/>
        <end position="127"/>
    </location>
</feature>
<dbReference type="eggNOG" id="COG4733">
    <property type="taxonomic scope" value="Bacteria"/>
</dbReference>
<reference evidence="4" key="1">
    <citation type="journal article" date="2016" name="Front. Microbiol.">
        <title>The complete genome sequence of hyperthermophile Dictyoglomus turgidum DSM 6724 reveals a specialized carbohydrate fermentor.</title>
        <authorList>
            <person name="Brumm P.J."/>
            <person name="Gowda K."/>
            <person name="Robb F.T."/>
            <person name="Mead D.A."/>
        </authorList>
    </citation>
    <scope>NUCLEOTIDE SEQUENCE [LARGE SCALE GENOMIC DNA]</scope>
    <source>
        <strain evidence="4">DSM 6724 / Z-1310</strain>
    </source>
</reference>
<sequence>MKNSLKIILLVLSVVLIALLISGCAPKEQPPAVTKPFAPTNLVAEALSATEVRLTWQDNSNNEDGFKIERKKEGEDWTQIATVEANVTTFTDTGLNSNTKYYYRVKAYNSAGDSDYSNEAEVTTLVNWSVYDWTNTVEPPTGWIDGNLNYPMANFCTLQDGILKMDTTSNAAATPSFRFNFDSASCQPGSFKMTIVFKAKGEVGITNVTRAWTLDIQTTLYRGGFEIQPTQVRILNGTGTLVSTTGVTGADWHVYWFTIEYNLDGLYARLYVDGNPTPILEGNINAAPSTIPDPQFMRLGDTSTSTSNLYIGYIDWILWTFDGAFVPGQVQIPEGFSLNP</sequence>
<keyword evidence="1" id="KW-1015">Disulfide bond</keyword>
<gene>
    <name evidence="3" type="ordered locus">Dtur_0432</name>
</gene>
<dbReference type="Gene3D" id="2.60.40.10">
    <property type="entry name" value="Immunoglobulins"/>
    <property type="match status" value="1"/>
</dbReference>
<dbReference type="PANTHER" id="PTHR44170">
    <property type="entry name" value="PROTEIN SIDEKICK"/>
    <property type="match status" value="1"/>
</dbReference>
<dbReference type="Pfam" id="PF00041">
    <property type="entry name" value="fn3"/>
    <property type="match status" value="1"/>
</dbReference>
<keyword evidence="4" id="KW-1185">Reference proteome</keyword>
<dbReference type="PROSITE" id="PS51257">
    <property type="entry name" value="PROKAR_LIPOPROTEIN"/>
    <property type="match status" value="1"/>
</dbReference>
<dbReference type="Proteomes" id="UP000007719">
    <property type="component" value="Chromosome"/>
</dbReference>
<dbReference type="InParanoid" id="B8E1V1"/>
<name>B8E1V1_DICTD</name>
<evidence type="ECO:0000313" key="4">
    <source>
        <dbReference type="Proteomes" id="UP000007719"/>
    </source>
</evidence>
<dbReference type="InterPro" id="IPR036116">
    <property type="entry name" value="FN3_sf"/>
</dbReference>
<organism evidence="3 4">
    <name type="scientific">Dictyoglomus turgidum (strain DSM 6724 / Z-1310)</name>
    <dbReference type="NCBI Taxonomy" id="515635"/>
    <lineage>
        <taxon>Bacteria</taxon>
        <taxon>Pseudomonadati</taxon>
        <taxon>Dictyoglomota</taxon>
        <taxon>Dictyoglomia</taxon>
        <taxon>Dictyoglomales</taxon>
        <taxon>Dictyoglomaceae</taxon>
        <taxon>Dictyoglomus</taxon>
    </lineage>
</organism>
<evidence type="ECO:0000256" key="1">
    <source>
        <dbReference type="ARBA" id="ARBA00023157"/>
    </source>
</evidence>
<protein>
    <submittedName>
        <fullName evidence="3">Fibronectin type III domain protein</fullName>
    </submittedName>
</protein>
<evidence type="ECO:0000259" key="2">
    <source>
        <dbReference type="PROSITE" id="PS50853"/>
    </source>
</evidence>
<dbReference type="PROSITE" id="PS50853">
    <property type="entry name" value="FN3"/>
    <property type="match status" value="1"/>
</dbReference>
<dbReference type="SUPFAM" id="SSF49265">
    <property type="entry name" value="Fibronectin type III"/>
    <property type="match status" value="1"/>
</dbReference>
<dbReference type="GO" id="GO:0016020">
    <property type="term" value="C:membrane"/>
    <property type="evidence" value="ECO:0007669"/>
    <property type="project" value="UniProtKB-SubCell"/>
</dbReference>
<dbReference type="STRING" id="515635.Dtur_0432"/>
<dbReference type="AlphaFoldDB" id="B8E1V1"/>
<dbReference type="RefSeq" id="WP_012582819.1">
    <property type="nucleotide sequence ID" value="NC_011661.1"/>
</dbReference>
<dbReference type="InterPro" id="IPR003961">
    <property type="entry name" value="FN3_dom"/>
</dbReference>
<dbReference type="PATRIC" id="fig|515635.4.peg.456"/>
<dbReference type="KEGG" id="dtu:Dtur_0432"/>
<dbReference type="EnsemblBacteria" id="ACK41734">
    <property type="protein sequence ID" value="ACK41734"/>
    <property type="gene ID" value="Dtur_0432"/>
</dbReference>
<dbReference type="OrthoDB" id="9803616at2"/>
<dbReference type="InterPro" id="IPR013783">
    <property type="entry name" value="Ig-like_fold"/>
</dbReference>
<evidence type="ECO:0000313" key="3">
    <source>
        <dbReference type="EMBL" id="ACK41734.1"/>
    </source>
</evidence>
<dbReference type="CDD" id="cd00063">
    <property type="entry name" value="FN3"/>
    <property type="match status" value="1"/>
</dbReference>
<dbReference type="EMBL" id="CP001251">
    <property type="protein sequence ID" value="ACK41734.1"/>
    <property type="molecule type" value="Genomic_DNA"/>
</dbReference>
<dbReference type="HOGENOM" id="CLU_815678_0_0_0"/>
<dbReference type="PANTHER" id="PTHR44170:SF6">
    <property type="entry name" value="CONTACTIN"/>
    <property type="match status" value="1"/>
</dbReference>
<accession>B8E1V1</accession>
<dbReference type="SMART" id="SM00060">
    <property type="entry name" value="FN3"/>
    <property type="match status" value="1"/>
</dbReference>
<proteinExistence type="predicted"/>